<dbReference type="AlphaFoldDB" id="A0A087LWU6"/>
<sequence length="230" mass="24755">MTLKPGAGLLFDIDGTLVESDPLHLEAFNRAFAPYGHHFDRERFGRELQGLANEAIGAQFLPHETPERQWEIMMEKEALFRSLAAEGVEPVHGLFALLDWADAIGLPAVAVTNAPRDNAEQLLDSIGARHRFKGLVIGDELEFGKPHPLPYLEGLRILGADSQNCVAFEDSRTGLKSATSAGIATIGMATGLELAQLLEAGATLAARDYTDPHMLAFIAERVGASEALGA</sequence>
<proteinExistence type="inferred from homology"/>
<organism evidence="6 7">
    <name type="scientific">Devosia riboflavina</name>
    <dbReference type="NCBI Taxonomy" id="46914"/>
    <lineage>
        <taxon>Bacteria</taxon>
        <taxon>Pseudomonadati</taxon>
        <taxon>Pseudomonadota</taxon>
        <taxon>Alphaproteobacteria</taxon>
        <taxon>Hyphomicrobiales</taxon>
        <taxon>Devosiaceae</taxon>
        <taxon>Devosia</taxon>
    </lineage>
</organism>
<keyword evidence="4" id="KW-0460">Magnesium</keyword>
<dbReference type="PANTHER" id="PTHR46193">
    <property type="entry name" value="6-PHOSPHOGLUCONATE PHOSPHATASE"/>
    <property type="match status" value="1"/>
</dbReference>
<keyword evidence="7" id="KW-1185">Reference proteome</keyword>
<dbReference type="PANTHER" id="PTHR46193:SF18">
    <property type="entry name" value="HEXITOL PHOSPHATASE B"/>
    <property type="match status" value="1"/>
</dbReference>
<dbReference type="CDD" id="cd07505">
    <property type="entry name" value="HAD_BPGM-like"/>
    <property type="match status" value="1"/>
</dbReference>
<dbReference type="Gene3D" id="1.10.150.240">
    <property type="entry name" value="Putative phosphatase, domain 2"/>
    <property type="match status" value="1"/>
</dbReference>
<dbReference type="InterPro" id="IPR036412">
    <property type="entry name" value="HAD-like_sf"/>
</dbReference>
<keyword evidence="5" id="KW-0119">Carbohydrate metabolism</keyword>
<dbReference type="InterPro" id="IPR041492">
    <property type="entry name" value="HAD_2"/>
</dbReference>
<reference evidence="6 7" key="1">
    <citation type="submission" date="2014-08" db="EMBL/GenBank/DDBJ databases">
        <authorList>
            <person name="Hassan Y.I."/>
            <person name="Lepp D."/>
            <person name="Zhou T."/>
        </authorList>
    </citation>
    <scope>NUCLEOTIDE SEQUENCE [LARGE SCALE GENOMIC DNA]</scope>
    <source>
        <strain evidence="6 7">IFO13584</strain>
    </source>
</reference>
<accession>A0A087LWU6</accession>
<dbReference type="InterPro" id="IPR023214">
    <property type="entry name" value="HAD_sf"/>
</dbReference>
<evidence type="ECO:0000256" key="3">
    <source>
        <dbReference type="ARBA" id="ARBA00022723"/>
    </source>
</evidence>
<protein>
    <submittedName>
        <fullName evidence="6">Haloacid dehalogenase</fullName>
    </submittedName>
</protein>
<dbReference type="OrthoDB" id="9782449at2"/>
<gene>
    <name evidence="6" type="ORF">JP75_22980</name>
</gene>
<evidence type="ECO:0000256" key="1">
    <source>
        <dbReference type="ARBA" id="ARBA00001946"/>
    </source>
</evidence>
<dbReference type="InterPro" id="IPR023198">
    <property type="entry name" value="PGP-like_dom2"/>
</dbReference>
<dbReference type="Pfam" id="PF13419">
    <property type="entry name" value="HAD_2"/>
    <property type="match status" value="1"/>
</dbReference>
<evidence type="ECO:0000256" key="4">
    <source>
        <dbReference type="ARBA" id="ARBA00022842"/>
    </source>
</evidence>
<evidence type="ECO:0000256" key="2">
    <source>
        <dbReference type="ARBA" id="ARBA00006171"/>
    </source>
</evidence>
<dbReference type="InterPro" id="IPR006439">
    <property type="entry name" value="HAD-SF_hydro_IA"/>
</dbReference>
<dbReference type="InterPro" id="IPR051600">
    <property type="entry name" value="Beta-PGM-like"/>
</dbReference>
<dbReference type="RefSeq" id="WP_035087047.1">
    <property type="nucleotide sequence ID" value="NZ_JQGC01000031.1"/>
</dbReference>
<dbReference type="GO" id="GO:0046872">
    <property type="term" value="F:metal ion binding"/>
    <property type="evidence" value="ECO:0007669"/>
    <property type="project" value="UniProtKB-KW"/>
</dbReference>
<dbReference type="GO" id="GO:0003824">
    <property type="term" value="F:catalytic activity"/>
    <property type="evidence" value="ECO:0007669"/>
    <property type="project" value="UniProtKB-ARBA"/>
</dbReference>
<dbReference type="NCBIfam" id="TIGR01509">
    <property type="entry name" value="HAD-SF-IA-v3"/>
    <property type="match status" value="1"/>
</dbReference>
<dbReference type="SUPFAM" id="SSF56784">
    <property type="entry name" value="HAD-like"/>
    <property type="match status" value="1"/>
</dbReference>
<evidence type="ECO:0000313" key="6">
    <source>
        <dbReference type="EMBL" id="KFL29099.1"/>
    </source>
</evidence>
<comment type="similarity">
    <text evidence="2">Belongs to the HAD-like hydrolase superfamily. CbbY/CbbZ/Gph/YieH family.</text>
</comment>
<dbReference type="Proteomes" id="UP000028981">
    <property type="component" value="Unassembled WGS sequence"/>
</dbReference>
<evidence type="ECO:0000313" key="7">
    <source>
        <dbReference type="Proteomes" id="UP000028981"/>
    </source>
</evidence>
<dbReference type="SFLD" id="SFLDG01129">
    <property type="entry name" value="C1.5:_HAD__Beta-PGM__Phosphata"/>
    <property type="match status" value="1"/>
</dbReference>
<name>A0A087LWU6_9HYPH</name>
<dbReference type="EMBL" id="JQGC01000031">
    <property type="protein sequence ID" value="KFL29099.1"/>
    <property type="molecule type" value="Genomic_DNA"/>
</dbReference>
<comment type="caution">
    <text evidence="6">The sequence shown here is derived from an EMBL/GenBank/DDBJ whole genome shotgun (WGS) entry which is preliminary data.</text>
</comment>
<comment type="cofactor">
    <cofactor evidence="1">
        <name>Mg(2+)</name>
        <dbReference type="ChEBI" id="CHEBI:18420"/>
    </cofactor>
</comment>
<dbReference type="STRING" id="46914.JP75_22980"/>
<evidence type="ECO:0000256" key="5">
    <source>
        <dbReference type="ARBA" id="ARBA00023277"/>
    </source>
</evidence>
<dbReference type="SFLD" id="SFLDS00003">
    <property type="entry name" value="Haloacid_Dehalogenase"/>
    <property type="match status" value="1"/>
</dbReference>
<keyword evidence="3" id="KW-0479">Metal-binding</keyword>
<dbReference type="Gene3D" id="3.40.50.1000">
    <property type="entry name" value="HAD superfamily/HAD-like"/>
    <property type="match status" value="1"/>
</dbReference>